<dbReference type="EMBL" id="VUNE01000004">
    <property type="protein sequence ID" value="MST62870.1"/>
    <property type="molecule type" value="Genomic_DNA"/>
</dbReference>
<evidence type="ECO:0000313" key="5">
    <source>
        <dbReference type="EMBL" id="MST62870.1"/>
    </source>
</evidence>
<dbReference type="SUPFAM" id="SSF102114">
    <property type="entry name" value="Radical SAM enzymes"/>
    <property type="match status" value="1"/>
</dbReference>
<dbReference type="InterPro" id="IPR007197">
    <property type="entry name" value="rSAM"/>
</dbReference>
<dbReference type="InterPro" id="IPR058240">
    <property type="entry name" value="rSAM_sf"/>
</dbReference>
<dbReference type="RefSeq" id="WP_154538333.1">
    <property type="nucleotide sequence ID" value="NZ_JAQYHJ010000062.1"/>
</dbReference>
<dbReference type="GO" id="GO:0046872">
    <property type="term" value="F:metal ion binding"/>
    <property type="evidence" value="ECO:0007669"/>
    <property type="project" value="UniProtKB-KW"/>
</dbReference>
<dbReference type="SFLD" id="SFLDG01084">
    <property type="entry name" value="Uncharacterised_Radical_SAM_Su"/>
    <property type="match status" value="1"/>
</dbReference>
<evidence type="ECO:0000256" key="2">
    <source>
        <dbReference type="ARBA" id="ARBA00023004"/>
    </source>
</evidence>
<keyword evidence="3" id="KW-0411">Iron-sulfur</keyword>
<organism evidence="5 6">
    <name type="scientific">Peptostreptococcus porci</name>
    <dbReference type="NCBI Taxonomy" id="2652282"/>
    <lineage>
        <taxon>Bacteria</taxon>
        <taxon>Bacillati</taxon>
        <taxon>Bacillota</taxon>
        <taxon>Clostridia</taxon>
        <taxon>Peptostreptococcales</taxon>
        <taxon>Peptostreptococcaceae</taxon>
        <taxon>Peptostreptococcus</taxon>
    </lineage>
</organism>
<evidence type="ECO:0000256" key="3">
    <source>
        <dbReference type="ARBA" id="ARBA00023014"/>
    </source>
</evidence>
<evidence type="ECO:0000313" key="6">
    <source>
        <dbReference type="Proteomes" id="UP000440713"/>
    </source>
</evidence>
<evidence type="ECO:0000259" key="4">
    <source>
        <dbReference type="SMART" id="SM00729"/>
    </source>
</evidence>
<protein>
    <submittedName>
        <fullName evidence="5">Radical SAM protein</fullName>
    </submittedName>
</protein>
<evidence type="ECO:0000256" key="1">
    <source>
        <dbReference type="ARBA" id="ARBA00022723"/>
    </source>
</evidence>
<dbReference type="PANTHER" id="PTHR43432:SF6">
    <property type="entry name" value="RADICAL SAM CORE DOMAIN-CONTAINING PROTEIN"/>
    <property type="match status" value="1"/>
</dbReference>
<keyword evidence="1" id="KW-0479">Metal-binding</keyword>
<dbReference type="SFLD" id="SFLDS00029">
    <property type="entry name" value="Radical_SAM"/>
    <property type="match status" value="1"/>
</dbReference>
<accession>A0A6N7X1M5</accession>
<dbReference type="GO" id="GO:0051536">
    <property type="term" value="F:iron-sulfur cluster binding"/>
    <property type="evidence" value="ECO:0007669"/>
    <property type="project" value="UniProtKB-KW"/>
</dbReference>
<dbReference type="PANTHER" id="PTHR43432">
    <property type="entry name" value="SLR0285 PROTEIN"/>
    <property type="match status" value="1"/>
</dbReference>
<comment type="caution">
    <text evidence="5">The sequence shown here is derived from an EMBL/GenBank/DDBJ whole genome shotgun (WGS) entry which is preliminary data.</text>
</comment>
<dbReference type="SMART" id="SM00729">
    <property type="entry name" value="Elp3"/>
    <property type="match status" value="1"/>
</dbReference>
<dbReference type="InterPro" id="IPR006638">
    <property type="entry name" value="Elp3/MiaA/NifB-like_rSAM"/>
</dbReference>
<dbReference type="CDD" id="cd01335">
    <property type="entry name" value="Radical_SAM"/>
    <property type="match status" value="1"/>
</dbReference>
<keyword evidence="6" id="KW-1185">Reference proteome</keyword>
<sequence length="272" mass="32120">MINVNEVVTKSIITKSNLPDADYVINPYIGCPHKCIYCYAEFMKRFTNHKEPWGDFIDIKNSLKNIDVGKLSEKVVLLSSVTDAYNIFEKKYCVTQKILEQFIDSNANLEILTKSNLILRDLPILIKIKNLKVGISLNTLDDNLRSMTEPRASSIEQRIDTLKKLKDNGIKTYAFISPIFPEITNVFDIIDRLEYFVDEFYFENLNLRGNYKKRFLDFIMENFTNLYDLYRDIYNNNNDSYWDDMNLSIQEYCKKKNIKYKIYFNHSNKSKT</sequence>
<dbReference type="InterPro" id="IPR040086">
    <property type="entry name" value="MJ0683-like"/>
</dbReference>
<proteinExistence type="predicted"/>
<gene>
    <name evidence="5" type="ORF">FYJ71_07795</name>
</gene>
<dbReference type="Proteomes" id="UP000440713">
    <property type="component" value="Unassembled WGS sequence"/>
</dbReference>
<reference evidence="5 6" key="1">
    <citation type="submission" date="2019-08" db="EMBL/GenBank/DDBJ databases">
        <title>In-depth cultivation of the pig gut microbiome towards novel bacterial diversity and tailored functional studies.</title>
        <authorList>
            <person name="Wylensek D."/>
            <person name="Hitch T.C.A."/>
            <person name="Clavel T."/>
        </authorList>
    </citation>
    <scope>NUCLEOTIDE SEQUENCE [LARGE SCALE GENOMIC DNA]</scope>
    <source>
        <strain evidence="5 6">WCA-SAB-591-4A-A</strain>
    </source>
</reference>
<dbReference type="AlphaFoldDB" id="A0A6N7X1M5"/>
<name>A0A6N7X1M5_9FIRM</name>
<dbReference type="GO" id="GO:0003824">
    <property type="term" value="F:catalytic activity"/>
    <property type="evidence" value="ECO:0007669"/>
    <property type="project" value="InterPro"/>
</dbReference>
<feature type="domain" description="Elp3/MiaA/NifB-like radical SAM core" evidence="4">
    <location>
        <begin position="21"/>
        <end position="232"/>
    </location>
</feature>
<dbReference type="Pfam" id="PF04055">
    <property type="entry name" value="Radical_SAM"/>
    <property type="match status" value="1"/>
</dbReference>
<dbReference type="Gene3D" id="3.80.30.30">
    <property type="match status" value="1"/>
</dbReference>
<keyword evidence="2" id="KW-0408">Iron</keyword>